<dbReference type="Gene3D" id="1.10.287.70">
    <property type="match status" value="3"/>
</dbReference>
<evidence type="ECO:0000256" key="8">
    <source>
        <dbReference type="ARBA" id="ARBA00022837"/>
    </source>
</evidence>
<evidence type="ECO:0000256" key="13">
    <source>
        <dbReference type="ARBA" id="ARBA00023303"/>
    </source>
</evidence>
<comment type="function">
    <text evidence="16">Voltage-sensitive calcium channels (VSCC) mediate the entry of calcium ions into excitable cells and are also involved in a variety of calcium-dependent processes, including muscle contraction, hormone or neurotransmitter release, gene expression, cell motility, cell division and cell death.</text>
</comment>
<dbReference type="OrthoDB" id="431720at2759"/>
<feature type="transmembrane region" description="Helical" evidence="18">
    <location>
        <begin position="882"/>
        <end position="905"/>
    </location>
</feature>
<dbReference type="Pfam" id="PF16905">
    <property type="entry name" value="GPHH"/>
    <property type="match status" value="1"/>
</dbReference>
<protein>
    <recommendedName>
        <fullName evidence="16">Voltage-dependent L-type calcium channel subunit alpha</fullName>
    </recommendedName>
</protein>
<evidence type="ECO:0000313" key="21">
    <source>
        <dbReference type="EMBL" id="KAI1892935.1"/>
    </source>
</evidence>
<keyword evidence="13" id="KW-0407">Ion channel</keyword>
<feature type="transmembrane region" description="Helical" evidence="18">
    <location>
        <begin position="78"/>
        <end position="96"/>
    </location>
</feature>
<feature type="transmembrane region" description="Helical" evidence="18">
    <location>
        <begin position="635"/>
        <end position="656"/>
    </location>
</feature>
<dbReference type="Gene3D" id="1.20.120.350">
    <property type="entry name" value="Voltage-gated potassium channels. Chain C"/>
    <property type="match status" value="3"/>
</dbReference>
<evidence type="ECO:0000256" key="11">
    <source>
        <dbReference type="ARBA" id="ARBA00023065"/>
    </source>
</evidence>
<feature type="transmembrane region" description="Helical" evidence="18">
    <location>
        <begin position="280"/>
        <end position="307"/>
    </location>
</feature>
<dbReference type="Pfam" id="PF00520">
    <property type="entry name" value="Ion_trans"/>
    <property type="match status" value="3"/>
</dbReference>
<dbReference type="Gene3D" id="1.10.238.10">
    <property type="entry name" value="EF-hand"/>
    <property type="match status" value="1"/>
</dbReference>
<dbReference type="FunFam" id="1.20.120.350:FF:000006">
    <property type="entry name" value="Voltage-dependent L-type calcium channel subunit alpha"/>
    <property type="match status" value="1"/>
</dbReference>
<feature type="transmembrane region" description="Helical" evidence="18">
    <location>
        <begin position="116"/>
        <end position="139"/>
    </location>
</feature>
<feature type="transmembrane region" description="Helical" evidence="18">
    <location>
        <begin position="473"/>
        <end position="493"/>
    </location>
</feature>
<evidence type="ECO:0000256" key="10">
    <source>
        <dbReference type="ARBA" id="ARBA00022989"/>
    </source>
</evidence>
<feature type="transmembrane region" description="Helical" evidence="18">
    <location>
        <begin position="755"/>
        <end position="775"/>
    </location>
</feature>
<evidence type="ECO:0000256" key="1">
    <source>
        <dbReference type="ARBA" id="ARBA00004141"/>
    </source>
</evidence>
<keyword evidence="2" id="KW-0813">Transport</keyword>
<keyword evidence="3 16" id="KW-0109">Calcium transport</keyword>
<evidence type="ECO:0000259" key="20">
    <source>
        <dbReference type="Pfam" id="PF16905"/>
    </source>
</evidence>
<feature type="transmembrane region" description="Helical" evidence="18">
    <location>
        <begin position="973"/>
        <end position="997"/>
    </location>
</feature>
<dbReference type="FunFam" id="1.20.120.350:FF:000001">
    <property type="entry name" value="Voltage-dependent L-type calcium channel subunit alpha"/>
    <property type="match status" value="1"/>
</dbReference>
<dbReference type="FunFam" id="1.10.287.70:FF:000009">
    <property type="entry name" value="Voltage-dependent L-type calcium channel subunit alpha"/>
    <property type="match status" value="1"/>
</dbReference>
<dbReference type="PANTHER" id="PTHR45628:SF11">
    <property type="entry name" value="VOLTAGE-DEPENDENT L-TYPE CALCIUM CHANNEL SUBUNIT ALPHA-1D"/>
    <property type="match status" value="1"/>
</dbReference>
<dbReference type="InterPro" id="IPR005821">
    <property type="entry name" value="Ion_trans_dom"/>
</dbReference>
<feature type="transmembrane region" description="Helical" evidence="18">
    <location>
        <begin position="208"/>
        <end position="227"/>
    </location>
</feature>
<dbReference type="FunFam" id="1.10.287.70:FF:000021">
    <property type="entry name" value="Voltage-dependent L-type calcium channel subunit alpha"/>
    <property type="match status" value="1"/>
</dbReference>
<organism evidence="21 22">
    <name type="scientific">Albula goreensis</name>
    <dbReference type="NCBI Taxonomy" id="1534307"/>
    <lineage>
        <taxon>Eukaryota</taxon>
        <taxon>Metazoa</taxon>
        <taxon>Chordata</taxon>
        <taxon>Craniata</taxon>
        <taxon>Vertebrata</taxon>
        <taxon>Euteleostomi</taxon>
        <taxon>Actinopterygii</taxon>
        <taxon>Neopterygii</taxon>
        <taxon>Teleostei</taxon>
        <taxon>Albuliformes</taxon>
        <taxon>Albulidae</taxon>
        <taxon>Albula</taxon>
    </lineage>
</organism>
<name>A0A8T3DEL8_9TELE</name>
<feature type="domain" description="Ion transport" evidence="19">
    <location>
        <begin position="79"/>
        <end position="314"/>
    </location>
</feature>
<evidence type="ECO:0000256" key="18">
    <source>
        <dbReference type="SAM" id="Phobius"/>
    </source>
</evidence>
<evidence type="ECO:0000256" key="7">
    <source>
        <dbReference type="ARBA" id="ARBA00022737"/>
    </source>
</evidence>
<feature type="binding site" evidence="15">
    <location>
        <position position="260"/>
    </location>
    <ligand>
        <name>Ca(2+)</name>
        <dbReference type="ChEBI" id="CHEBI:29108"/>
    </ligand>
</feature>
<dbReference type="InterPro" id="IPR050599">
    <property type="entry name" value="VDCC_alpha-1_subunit"/>
</dbReference>
<evidence type="ECO:0000256" key="6">
    <source>
        <dbReference type="ARBA" id="ARBA00022723"/>
    </source>
</evidence>
<comment type="catalytic activity">
    <reaction evidence="14">
        <text>Ca(2+)(in) = Ca(2+)(out)</text>
        <dbReference type="Rhea" id="RHEA:29671"/>
        <dbReference type="ChEBI" id="CHEBI:29108"/>
    </reaction>
</comment>
<feature type="transmembrane region" description="Helical" evidence="18">
    <location>
        <begin position="551"/>
        <end position="581"/>
    </location>
</feature>
<dbReference type="EMBL" id="JAERUA010000012">
    <property type="protein sequence ID" value="KAI1892935.1"/>
    <property type="molecule type" value="Genomic_DNA"/>
</dbReference>
<dbReference type="InterPro" id="IPR002077">
    <property type="entry name" value="VDCCAlpha1"/>
</dbReference>
<keyword evidence="10 18" id="KW-1133">Transmembrane helix</keyword>
<feature type="domain" description="Voltage-dependent L-type calcium channel IQ-associated" evidence="20">
    <location>
        <begin position="1017"/>
        <end position="1054"/>
    </location>
</feature>
<dbReference type="GO" id="GO:0046872">
    <property type="term" value="F:metal ion binding"/>
    <property type="evidence" value="ECO:0007669"/>
    <property type="project" value="UniProtKB-KW"/>
</dbReference>
<feature type="transmembrane region" description="Helical" evidence="18">
    <location>
        <begin position="676"/>
        <end position="703"/>
    </location>
</feature>
<feature type="domain" description="Ion transport" evidence="19">
    <location>
        <begin position="755"/>
        <end position="1007"/>
    </location>
</feature>
<keyword evidence="7" id="KW-0677">Repeat</keyword>
<feature type="compositionally biased region" description="Polar residues" evidence="17">
    <location>
        <begin position="11"/>
        <end position="34"/>
    </location>
</feature>
<feature type="compositionally biased region" description="Acidic residues" evidence="17">
    <location>
        <begin position="377"/>
        <end position="386"/>
    </location>
</feature>
<feature type="region of interest" description="Disordered" evidence="17">
    <location>
        <begin position="321"/>
        <end position="392"/>
    </location>
</feature>
<dbReference type="PRINTS" id="PR00167">
    <property type="entry name" value="CACHANNEL"/>
</dbReference>
<dbReference type="InterPro" id="IPR027359">
    <property type="entry name" value="Volt_channel_dom_sf"/>
</dbReference>
<evidence type="ECO:0000256" key="9">
    <source>
        <dbReference type="ARBA" id="ARBA00022882"/>
    </source>
</evidence>
<feature type="domain" description="Ion transport" evidence="19">
    <location>
        <begin position="433"/>
        <end position="710"/>
    </location>
</feature>
<keyword evidence="8 15" id="KW-0106">Calcium</keyword>
<dbReference type="GO" id="GO:0005891">
    <property type="term" value="C:voltage-gated calcium channel complex"/>
    <property type="evidence" value="ECO:0007669"/>
    <property type="project" value="InterPro"/>
</dbReference>
<dbReference type="SUPFAM" id="SSF81324">
    <property type="entry name" value="Voltage-gated potassium channels"/>
    <property type="match status" value="3"/>
</dbReference>
<dbReference type="GO" id="GO:0098703">
    <property type="term" value="P:calcium ion import across plasma membrane"/>
    <property type="evidence" value="ECO:0007669"/>
    <property type="project" value="TreeGrafter"/>
</dbReference>
<keyword evidence="9 16" id="KW-0851">Voltage-gated channel</keyword>
<evidence type="ECO:0000256" key="15">
    <source>
        <dbReference type="PIRSR" id="PIRSR602077-1"/>
    </source>
</evidence>
<dbReference type="GO" id="GO:0008331">
    <property type="term" value="F:high voltage-gated calcium channel activity"/>
    <property type="evidence" value="ECO:0007669"/>
    <property type="project" value="TreeGrafter"/>
</dbReference>
<comment type="subcellular location">
    <subcellularLocation>
        <location evidence="1 16">Membrane</location>
        <topology evidence="1 16">Multi-pass membrane protein</topology>
    </subcellularLocation>
</comment>
<reference evidence="21" key="1">
    <citation type="submission" date="2021-01" db="EMBL/GenBank/DDBJ databases">
        <authorList>
            <person name="Zahm M."/>
            <person name="Roques C."/>
            <person name="Cabau C."/>
            <person name="Klopp C."/>
            <person name="Donnadieu C."/>
            <person name="Jouanno E."/>
            <person name="Lampietro C."/>
            <person name="Louis A."/>
            <person name="Herpin A."/>
            <person name="Echchiki A."/>
            <person name="Berthelot C."/>
            <person name="Parey E."/>
            <person name="Roest-Crollius H."/>
            <person name="Braasch I."/>
            <person name="Postlethwait J."/>
            <person name="Bobe J."/>
            <person name="Montfort J."/>
            <person name="Bouchez O."/>
            <person name="Begum T."/>
            <person name="Mejri S."/>
            <person name="Adams A."/>
            <person name="Chen W.-J."/>
            <person name="Guiguen Y."/>
        </authorList>
    </citation>
    <scope>NUCLEOTIDE SEQUENCE</scope>
    <source>
        <tissue evidence="21">Blood</tissue>
    </source>
</reference>
<dbReference type="PRINTS" id="PR01630">
    <property type="entry name" value="LVDCCALPHA1"/>
</dbReference>
<evidence type="ECO:0000256" key="17">
    <source>
        <dbReference type="SAM" id="MobiDB-lite"/>
    </source>
</evidence>
<proteinExistence type="inferred from homology"/>
<feature type="compositionally biased region" description="Basic and acidic residues" evidence="17">
    <location>
        <begin position="337"/>
        <end position="353"/>
    </location>
</feature>
<keyword evidence="12 18" id="KW-0472">Membrane</keyword>
<dbReference type="PANTHER" id="PTHR45628">
    <property type="entry name" value="VOLTAGE-DEPENDENT CALCIUM CHANNEL TYPE A SUBUNIT ALPHA-1"/>
    <property type="match status" value="1"/>
</dbReference>
<evidence type="ECO:0000256" key="4">
    <source>
        <dbReference type="ARBA" id="ARBA00022673"/>
    </source>
</evidence>
<keyword evidence="22" id="KW-1185">Reference proteome</keyword>
<evidence type="ECO:0000313" key="22">
    <source>
        <dbReference type="Proteomes" id="UP000829720"/>
    </source>
</evidence>
<evidence type="ECO:0000259" key="19">
    <source>
        <dbReference type="Pfam" id="PF00520"/>
    </source>
</evidence>
<feature type="transmembrane region" description="Helical" evidence="18">
    <location>
        <begin position="435"/>
        <end position="453"/>
    </location>
</feature>
<keyword evidence="6 15" id="KW-0479">Metal-binding</keyword>
<evidence type="ECO:0000256" key="2">
    <source>
        <dbReference type="ARBA" id="ARBA00022448"/>
    </source>
</evidence>
<comment type="caution">
    <text evidence="21">The sequence shown here is derived from an EMBL/GenBank/DDBJ whole genome shotgun (WGS) entry which is preliminary data.</text>
</comment>
<evidence type="ECO:0000256" key="5">
    <source>
        <dbReference type="ARBA" id="ARBA00022692"/>
    </source>
</evidence>
<feature type="binding site" evidence="15">
    <location>
        <position position="649"/>
    </location>
    <ligand>
        <name>Ca(2+)</name>
        <dbReference type="ChEBI" id="CHEBI:29108"/>
    </ligand>
</feature>
<gene>
    <name evidence="21" type="ORF">AGOR_G00138630</name>
</gene>
<evidence type="ECO:0000256" key="12">
    <source>
        <dbReference type="ARBA" id="ARBA00023136"/>
    </source>
</evidence>
<dbReference type="FunFam" id="1.20.120.350:FF:000027">
    <property type="entry name" value="Voltage-dependent L-type calcium channel subunit alpha"/>
    <property type="match status" value="1"/>
</dbReference>
<accession>A0A8T3DEL8</accession>
<dbReference type="InterPro" id="IPR005446">
    <property type="entry name" value="VDCC_L_a1su"/>
</dbReference>
<feature type="region of interest" description="Disordered" evidence="17">
    <location>
        <begin position="1"/>
        <end position="39"/>
    </location>
</feature>
<keyword evidence="4 16" id="KW-0107">Calcium channel</keyword>
<evidence type="ECO:0000256" key="16">
    <source>
        <dbReference type="RuleBase" id="RU003808"/>
    </source>
</evidence>
<dbReference type="InterPro" id="IPR031649">
    <property type="entry name" value="GPHH_dom"/>
</dbReference>
<sequence>MEKKKGKFGWFSQSSETHASMQASETESVNTENANGEDEKAPCCGPLCQKITKSKFSRRWRRWNRFCRRKCRAAVKSVTFYWLVIILVFLNTLTISSEHYNQPDWLTEVQDVANKVLLAMFTCEMLVKMYSLGLQAYFVSLFNRFDCFVVCGGIIETILVELEIMSPLGISVFRCVRLLRIFKVTRHWASLSNLVASLLNSMKSIASLLLLLFLFIIIFSLLGMQLFGGKFNFDETQTKRSTFDNFPQALLTVFQILTGEDWNAVMYDGIMAYGGPSSSGMIVCVYFIILFICGNYILLNVFLAIAVDNLADAESLNTAQQEEAEEKERKKSARSGSTDKRDEEKGEGREGDAKVQVMGELRMEEDEKDPYPAGDIPGEEDEDEPEVPVGPRPRRLSELTIKEKITPIPEGSAFFIFSNTNPIRVACHRLINHHIFTNLILVFIMLSSVSLAAEDPIRNFSARNIVLGYADYVFTTMFTFEIMLKMTAFGAFLHKGAFCRNYFNLLDLLVVGVSLVSFGIQSSAISVVKILRVLRVLRPLRAINRAKGLKHVVQCVFVAIRTIGNIMIVTTLLQFMFACIGVQLFKGKFYRCTDEAKSSPEDCKGTYILYKDGDVMLPAVRERLWYNSDFNFDNVLMAMMALFTVSTFEGWPALLYKAIDSNRENMGPIYNYRVEISIFFIIYIIIIAFFMMNIFVGFVIVTFQEQGEKEYKNCELDKNQRQCVEYALKARPLRRYIPKNPYQYKFWYVVNSTGFEYIMFVLIILNTLCLAIQHYGQSPLFNYAMDILNMVFTGVFTVEMMLKLIAFKPRHYFADAWNTFDALIVVGSVVDIAITEVNNTEDSARISITFFRLFRVMRLVKLLSRGEGIRTLLWTFIKSFQALPYVALLIAMLFFIYAVIGMQVFGKIAMVDGTHINRNNNFQTFPQAVLLLFRCATGEAWQEIMLACLPGKLCDAESDYNPGEERTCGSGFAIIYFISFYMLCAFLIINLFVAVIMDNFDYLTRDWSILGPHHLDEFKRIWSEYDPEAKGRIKHLDVVTLLRRNPAPFGLRQALSPQSGGLQGTSRLTVTGPVIDSCPWQQELDNTDLSVPLSQDRHKIPQQLISHFNG</sequence>
<evidence type="ECO:0000256" key="3">
    <source>
        <dbReference type="ARBA" id="ARBA00022568"/>
    </source>
</evidence>
<dbReference type="Proteomes" id="UP000829720">
    <property type="component" value="Unassembled WGS sequence"/>
</dbReference>
<keyword evidence="11" id="KW-0406">Ion transport</keyword>
<evidence type="ECO:0000256" key="14">
    <source>
        <dbReference type="ARBA" id="ARBA00036634"/>
    </source>
</evidence>
<keyword evidence="5 18" id="KW-0812">Transmembrane</keyword>
<feature type="transmembrane region" description="Helical" evidence="18">
    <location>
        <begin position="781"/>
        <end position="802"/>
    </location>
</feature>
<dbReference type="AlphaFoldDB" id="A0A8T3DEL8"/>
<comment type="similarity">
    <text evidence="16">Belongs to the calcium channel alpha-1 subunit (TC 1.A.1.11) family.</text>
</comment>